<name>A0A369TCI3_9PROT</name>
<dbReference type="Pfam" id="PF04748">
    <property type="entry name" value="Polysacc_deac_2"/>
    <property type="match status" value="1"/>
</dbReference>
<dbReference type="EMBL" id="QPMH01000007">
    <property type="protein sequence ID" value="RDD62115.1"/>
    <property type="molecule type" value="Genomic_DNA"/>
</dbReference>
<dbReference type="PANTHER" id="PTHR30105:SF2">
    <property type="entry name" value="DIVERGENT POLYSACCHARIDE DEACETYLASE SUPERFAMILY"/>
    <property type="match status" value="1"/>
</dbReference>
<feature type="compositionally biased region" description="Low complexity" evidence="1">
    <location>
        <begin position="109"/>
        <end position="118"/>
    </location>
</feature>
<keyword evidence="2" id="KW-0812">Transmembrane</keyword>
<feature type="compositionally biased region" description="Polar residues" evidence="1">
    <location>
        <begin position="90"/>
        <end position="100"/>
    </location>
</feature>
<keyword evidence="4" id="KW-1185">Reference proteome</keyword>
<proteinExistence type="predicted"/>
<dbReference type="SUPFAM" id="SSF88713">
    <property type="entry name" value="Glycoside hydrolase/deacetylase"/>
    <property type="match status" value="1"/>
</dbReference>
<dbReference type="GO" id="GO:0005975">
    <property type="term" value="P:carbohydrate metabolic process"/>
    <property type="evidence" value="ECO:0007669"/>
    <property type="project" value="InterPro"/>
</dbReference>
<sequence length="415" mass="44257">MGQQISNARKRAWARQMKREAQQKQARRRLLAAGGSVFVIGVLLGLAGGFYFGAPSSEEAKLADIASGATIEQPGPAAAGRSAGAEADRTASTARPSNAQPPLREMAEADAYASEAPAQDSRSGETDSEPPVAAFQPAPETDMDSSSVSDKTAPPSPRGAAAWERNAIRTVRGPGGDSPRIAIVIDDLGLNRSNAWAAIDLPTPLTLAFMTYAPKVESLTEQARAAGHELMVHVPMQPNDPETDPGPKVLRSGLSQDELLARLTWGLSRFPGYVGINNHMGSAFTADRAGMDIVTKELRRRGLLFLDSVTAAETVAGRAARQAGVPYTIRDVFLDNERDEAAIRQQLAVTERLAREQGYAVAIGHPHDETIAVLRDWLQDAPERGFTLVPISALVQGGRGGKDIARLDGQTSRSR</sequence>
<evidence type="ECO:0000313" key="3">
    <source>
        <dbReference type="EMBL" id="RDD62115.1"/>
    </source>
</evidence>
<dbReference type="InterPro" id="IPR006837">
    <property type="entry name" value="Divergent_DAC"/>
</dbReference>
<reference evidence="3 4" key="1">
    <citation type="submission" date="2018-07" db="EMBL/GenBank/DDBJ databases">
        <title>Venubactetium sediminum gen. nov., sp. nov., isolated from a marine solar saltern.</title>
        <authorList>
            <person name="Wang S."/>
        </authorList>
    </citation>
    <scope>NUCLEOTIDE SEQUENCE [LARGE SCALE GENOMIC DNA]</scope>
    <source>
        <strain evidence="3 4">WD2A32</strain>
    </source>
</reference>
<gene>
    <name evidence="3" type="ORF">DRB17_09795</name>
</gene>
<keyword evidence="2" id="KW-1133">Transmembrane helix</keyword>
<dbReference type="Proteomes" id="UP000253941">
    <property type="component" value="Unassembled WGS sequence"/>
</dbReference>
<evidence type="ECO:0000256" key="1">
    <source>
        <dbReference type="SAM" id="MobiDB-lite"/>
    </source>
</evidence>
<keyword evidence="2" id="KW-0472">Membrane</keyword>
<comment type="caution">
    <text evidence="3">The sequence shown here is derived from an EMBL/GenBank/DDBJ whole genome shotgun (WGS) entry which is preliminary data.</text>
</comment>
<evidence type="ECO:0000256" key="2">
    <source>
        <dbReference type="SAM" id="Phobius"/>
    </source>
</evidence>
<dbReference type="InterPro" id="IPR011330">
    <property type="entry name" value="Glyco_hydro/deAcase_b/a-brl"/>
</dbReference>
<organism evidence="3 4">
    <name type="scientific">Ferruginivarius sediminum</name>
    <dbReference type="NCBI Taxonomy" id="2661937"/>
    <lineage>
        <taxon>Bacteria</taxon>
        <taxon>Pseudomonadati</taxon>
        <taxon>Pseudomonadota</taxon>
        <taxon>Alphaproteobacteria</taxon>
        <taxon>Rhodospirillales</taxon>
        <taxon>Rhodospirillaceae</taxon>
        <taxon>Ferruginivarius</taxon>
    </lineage>
</organism>
<feature type="region of interest" description="Disordered" evidence="1">
    <location>
        <begin position="73"/>
        <end position="176"/>
    </location>
</feature>
<accession>A0A369TCI3</accession>
<dbReference type="AlphaFoldDB" id="A0A369TCI3"/>
<dbReference type="PANTHER" id="PTHR30105">
    <property type="entry name" value="UNCHARACTERIZED YIBQ-RELATED"/>
    <property type="match status" value="1"/>
</dbReference>
<dbReference type="Gene3D" id="3.20.20.370">
    <property type="entry name" value="Glycoside hydrolase/deacetylase"/>
    <property type="match status" value="1"/>
</dbReference>
<feature type="compositionally biased region" description="Low complexity" evidence="1">
    <location>
        <begin position="75"/>
        <end position="85"/>
    </location>
</feature>
<evidence type="ECO:0000313" key="4">
    <source>
        <dbReference type="Proteomes" id="UP000253941"/>
    </source>
</evidence>
<dbReference type="CDD" id="cd10936">
    <property type="entry name" value="CE4_DAC2"/>
    <property type="match status" value="1"/>
</dbReference>
<protein>
    <submittedName>
        <fullName evidence="3">Divergent polysaccharide deacetylase family protein</fullName>
    </submittedName>
</protein>
<dbReference type="RefSeq" id="WP_114582013.1">
    <property type="nucleotide sequence ID" value="NZ_QPMH01000007.1"/>
</dbReference>
<feature type="transmembrane region" description="Helical" evidence="2">
    <location>
        <begin position="30"/>
        <end position="52"/>
    </location>
</feature>